<keyword evidence="2" id="KW-0067">ATP-binding</keyword>
<evidence type="ECO:0000256" key="2">
    <source>
        <dbReference type="ARBA" id="ARBA00022840"/>
    </source>
</evidence>
<evidence type="ECO:0000313" key="3">
    <source>
        <dbReference type="EMBL" id="KAK9806195.1"/>
    </source>
</evidence>
<dbReference type="SUPFAM" id="SSF100920">
    <property type="entry name" value="Heat shock protein 70kD (HSP70), peptide-binding domain"/>
    <property type="match status" value="1"/>
</dbReference>
<dbReference type="PANTHER" id="PTHR19375">
    <property type="entry name" value="HEAT SHOCK PROTEIN 70KDA"/>
    <property type="match status" value="1"/>
</dbReference>
<dbReference type="Proteomes" id="UP001489004">
    <property type="component" value="Unassembled WGS sequence"/>
</dbReference>
<dbReference type="InterPro" id="IPR029047">
    <property type="entry name" value="HSP70_peptide-bd_sf"/>
</dbReference>
<dbReference type="Pfam" id="PF00012">
    <property type="entry name" value="HSP70"/>
    <property type="match status" value="1"/>
</dbReference>
<dbReference type="EMBL" id="JALJOR010000014">
    <property type="protein sequence ID" value="KAK9806195.1"/>
    <property type="molecule type" value="Genomic_DNA"/>
</dbReference>
<evidence type="ECO:0000313" key="4">
    <source>
        <dbReference type="Proteomes" id="UP001489004"/>
    </source>
</evidence>
<dbReference type="GO" id="GO:0140662">
    <property type="term" value="F:ATP-dependent protein folding chaperone"/>
    <property type="evidence" value="ECO:0007669"/>
    <property type="project" value="InterPro"/>
</dbReference>
<dbReference type="AlphaFoldDB" id="A0AAW1PD16"/>
<gene>
    <name evidence="3" type="ORF">WJX72_004919</name>
</gene>
<evidence type="ECO:0000256" key="1">
    <source>
        <dbReference type="ARBA" id="ARBA00022741"/>
    </source>
</evidence>
<keyword evidence="1" id="KW-0547">Nucleotide-binding</keyword>
<organism evidence="3 4">
    <name type="scientific">[Myrmecia] bisecta</name>
    <dbReference type="NCBI Taxonomy" id="41462"/>
    <lineage>
        <taxon>Eukaryota</taxon>
        <taxon>Viridiplantae</taxon>
        <taxon>Chlorophyta</taxon>
        <taxon>core chlorophytes</taxon>
        <taxon>Trebouxiophyceae</taxon>
        <taxon>Trebouxiales</taxon>
        <taxon>Trebouxiaceae</taxon>
        <taxon>Myrmecia</taxon>
    </lineage>
</organism>
<accession>A0AAW1PD16</accession>
<proteinExistence type="predicted"/>
<dbReference type="GO" id="GO:0005524">
    <property type="term" value="F:ATP binding"/>
    <property type="evidence" value="ECO:0007669"/>
    <property type="project" value="UniProtKB-KW"/>
</dbReference>
<dbReference type="InterPro" id="IPR013126">
    <property type="entry name" value="Hsp_70_fam"/>
</dbReference>
<comment type="caution">
    <text evidence="3">The sequence shown here is derived from an EMBL/GenBank/DDBJ whole genome shotgun (WGS) entry which is preliminary data.</text>
</comment>
<sequence length="393" mass="43400">MVLETEPPTLRGTFGGGTLSPHKQINMYDSSQPYLDATLGPCEAETVVDQPTAQDHYYQREIKLRDPRGRQFEPQTSYTHHYPAKALPHTEVFARPDLPGAPFTASSTYTNAYDAKPLPSKYGADPKSYQIRALPMIQAETTNQRFYRPWPISGGGSAAKTQPPADLGELDMGSFLQDTFQTTNNMLYPPKQSAYLPPHGTTVAQPLGESRVKTTTHDFFYTPKLVTMVSAIPREPPSAGAPFTATSTYRVEYVPKQLPHELPHLTGFQAREGLRLPLPRKSLGVEVVGDSFFVLIPFSTPAPATARQIFTTVHDNQDQACILILYGESATASQNTLLGQFDIINIPPAPKDVPQIEVTFHLDANLVLTAEARDLDTGRHKLWKQNGGTIVLR</sequence>
<keyword evidence="4" id="KW-1185">Reference proteome</keyword>
<reference evidence="3 4" key="1">
    <citation type="journal article" date="2024" name="Nat. Commun.">
        <title>Phylogenomics reveals the evolutionary origins of lichenization in chlorophyte algae.</title>
        <authorList>
            <person name="Puginier C."/>
            <person name="Libourel C."/>
            <person name="Otte J."/>
            <person name="Skaloud P."/>
            <person name="Haon M."/>
            <person name="Grisel S."/>
            <person name="Petersen M."/>
            <person name="Berrin J.G."/>
            <person name="Delaux P.M."/>
            <person name="Dal Grande F."/>
            <person name="Keller J."/>
        </authorList>
    </citation>
    <scope>NUCLEOTIDE SEQUENCE [LARGE SCALE GENOMIC DNA]</scope>
    <source>
        <strain evidence="3 4">SAG 2043</strain>
    </source>
</reference>
<protein>
    <submittedName>
        <fullName evidence="3">Uncharacterized protein</fullName>
    </submittedName>
</protein>
<name>A0AAW1PD16_9CHLO</name>
<dbReference type="Gene3D" id="2.60.34.10">
    <property type="entry name" value="Substrate Binding Domain Of DNAk, Chain A, domain 1"/>
    <property type="match status" value="1"/>
</dbReference>